<dbReference type="GO" id="GO:0003955">
    <property type="term" value="F:NAD(P)H dehydrogenase (quinone) activity"/>
    <property type="evidence" value="ECO:0007669"/>
    <property type="project" value="TreeGrafter"/>
</dbReference>
<dbReference type="PRINTS" id="PR00411">
    <property type="entry name" value="PNDRDTASEI"/>
</dbReference>
<evidence type="ECO:0000256" key="3">
    <source>
        <dbReference type="ARBA" id="ARBA00022827"/>
    </source>
</evidence>
<evidence type="ECO:0000256" key="6">
    <source>
        <dbReference type="PIRSR" id="PIRSR000350-4"/>
    </source>
</evidence>
<reference evidence="9" key="1">
    <citation type="submission" date="2020-10" db="EMBL/GenBank/DDBJ databases">
        <title>Taxonomic study of unclassified bacteria belonging to the class Ktedonobacteria.</title>
        <authorList>
            <person name="Yabe S."/>
            <person name="Wang C.M."/>
            <person name="Zheng Y."/>
            <person name="Sakai Y."/>
            <person name="Cavaletti L."/>
            <person name="Monciardini P."/>
            <person name="Donadio S."/>
        </authorList>
    </citation>
    <scope>NUCLEOTIDE SEQUENCE</scope>
    <source>
        <strain evidence="9">ID150040</strain>
    </source>
</reference>
<comment type="cofactor">
    <cofactor evidence="5">
        <name>FAD</name>
        <dbReference type="ChEBI" id="CHEBI:57692"/>
    </cofactor>
    <text evidence="5">Binds 1 FAD per subunit.</text>
</comment>
<feature type="binding site" evidence="5">
    <location>
        <position position="203"/>
    </location>
    <ligand>
        <name>NAD(+)</name>
        <dbReference type="ChEBI" id="CHEBI:57540"/>
    </ligand>
</feature>
<keyword evidence="3 5" id="KW-0274">FAD</keyword>
<dbReference type="InterPro" id="IPR016156">
    <property type="entry name" value="FAD/NAD-linked_Rdtase_dimer_sf"/>
</dbReference>
<keyword evidence="5" id="KW-0547">Nucleotide-binding</keyword>
<comment type="similarity">
    <text evidence="1">Belongs to the class-I pyridine nucleotide-disulfide oxidoreductase family.</text>
</comment>
<dbReference type="PRINTS" id="PR00368">
    <property type="entry name" value="FADPNR"/>
</dbReference>
<dbReference type="SUPFAM" id="SSF51905">
    <property type="entry name" value="FAD/NAD(P)-binding domain"/>
    <property type="match status" value="1"/>
</dbReference>
<dbReference type="InterPro" id="IPR023753">
    <property type="entry name" value="FAD/NAD-binding_dom"/>
</dbReference>
<dbReference type="RefSeq" id="WP_220201528.1">
    <property type="nucleotide sequence ID" value="NZ_BNJK01000001.1"/>
</dbReference>
<organism evidence="9 10">
    <name type="scientific">Reticulibacter mediterranei</name>
    <dbReference type="NCBI Taxonomy" id="2778369"/>
    <lineage>
        <taxon>Bacteria</taxon>
        <taxon>Bacillati</taxon>
        <taxon>Chloroflexota</taxon>
        <taxon>Ktedonobacteria</taxon>
        <taxon>Ktedonobacterales</taxon>
        <taxon>Reticulibacteraceae</taxon>
        <taxon>Reticulibacter</taxon>
    </lineage>
</organism>
<evidence type="ECO:0000313" key="10">
    <source>
        <dbReference type="Proteomes" id="UP000597444"/>
    </source>
</evidence>
<dbReference type="PANTHER" id="PTHR43014:SF4">
    <property type="entry name" value="PYRIDINE NUCLEOTIDE-DISULFIDE OXIDOREDUCTASE RCLA-RELATED"/>
    <property type="match status" value="1"/>
</dbReference>
<evidence type="ECO:0000256" key="1">
    <source>
        <dbReference type="ARBA" id="ARBA00007532"/>
    </source>
</evidence>
<dbReference type="GO" id="GO:0050660">
    <property type="term" value="F:flavin adenine dinucleotide binding"/>
    <property type="evidence" value="ECO:0007669"/>
    <property type="project" value="TreeGrafter"/>
</dbReference>
<evidence type="ECO:0000256" key="2">
    <source>
        <dbReference type="ARBA" id="ARBA00022630"/>
    </source>
</evidence>
<feature type="binding site" evidence="5">
    <location>
        <begin position="180"/>
        <end position="187"/>
    </location>
    <ligand>
        <name>NAD(+)</name>
        <dbReference type="ChEBI" id="CHEBI:57540"/>
    </ligand>
</feature>
<evidence type="ECO:0000259" key="8">
    <source>
        <dbReference type="Pfam" id="PF07992"/>
    </source>
</evidence>
<dbReference type="InterPro" id="IPR004099">
    <property type="entry name" value="Pyr_nucl-diS_OxRdtase_dimer"/>
</dbReference>
<proteinExistence type="inferred from homology"/>
<evidence type="ECO:0000256" key="5">
    <source>
        <dbReference type="PIRSR" id="PIRSR000350-3"/>
    </source>
</evidence>
<dbReference type="Proteomes" id="UP000597444">
    <property type="component" value="Unassembled WGS sequence"/>
</dbReference>
<feature type="binding site" evidence="5">
    <location>
        <position position="52"/>
    </location>
    <ligand>
        <name>FAD</name>
        <dbReference type="ChEBI" id="CHEBI:57692"/>
    </ligand>
</feature>
<dbReference type="PIRSF" id="PIRSF000350">
    <property type="entry name" value="Mercury_reductase_MerA"/>
    <property type="match status" value="1"/>
</dbReference>
<dbReference type="FunFam" id="3.30.390.30:FF:000001">
    <property type="entry name" value="Dihydrolipoyl dehydrogenase"/>
    <property type="match status" value="1"/>
</dbReference>
<feature type="binding site" evidence="5">
    <location>
        <position position="311"/>
    </location>
    <ligand>
        <name>FAD</name>
        <dbReference type="ChEBI" id="CHEBI:57692"/>
    </ligand>
</feature>
<name>A0A8J3MZL3_9CHLR</name>
<feature type="disulfide bond" description="Redox-active" evidence="6">
    <location>
        <begin position="43"/>
        <end position="48"/>
    </location>
</feature>
<dbReference type="Pfam" id="PF02852">
    <property type="entry name" value="Pyr_redox_dim"/>
    <property type="match status" value="1"/>
</dbReference>
<keyword evidence="2" id="KW-0285">Flavoprotein</keyword>
<evidence type="ECO:0000313" key="9">
    <source>
        <dbReference type="EMBL" id="GHO90578.1"/>
    </source>
</evidence>
<dbReference type="Gene3D" id="3.50.50.60">
    <property type="entry name" value="FAD/NAD(P)-binding domain"/>
    <property type="match status" value="2"/>
</dbReference>
<dbReference type="InterPro" id="IPR036188">
    <property type="entry name" value="FAD/NAD-bd_sf"/>
</dbReference>
<dbReference type="AlphaFoldDB" id="A0A8J3MZL3"/>
<dbReference type="EMBL" id="BNJK01000001">
    <property type="protein sequence ID" value="GHO90578.1"/>
    <property type="molecule type" value="Genomic_DNA"/>
</dbReference>
<protein>
    <submittedName>
        <fullName evidence="9">Mercuric reductase</fullName>
    </submittedName>
</protein>
<gene>
    <name evidence="9" type="ORF">KSF_006260</name>
</gene>
<feature type="domain" description="FAD/NAD(P)-binding" evidence="8">
    <location>
        <begin position="6"/>
        <end position="326"/>
    </location>
</feature>
<dbReference type="Gene3D" id="3.30.390.30">
    <property type="match status" value="1"/>
</dbReference>
<keyword evidence="10" id="KW-1185">Reference proteome</keyword>
<evidence type="ECO:0000259" key="7">
    <source>
        <dbReference type="Pfam" id="PF02852"/>
    </source>
</evidence>
<keyword evidence="5" id="KW-0520">NAD</keyword>
<sequence>MSTNTHDIIVIGAGAAGSSAANTALSKGAHVALVERDKIGGTCLNYGCDPTKTLLHIAHLLYQVRHSEHYGLTIPSASADWSRVQAYTQDVIRRIRGGTSSQASAELTHKGIEVIHGEARFISPYALRVSDRSISAPRIIIAAGSQPVIPPVEGLAEAGFLTNVEALALPALPRRLAVVGGGAIGIEFAQLFHRFDVEVTVLEKGEQLLDTEDREMAELLCSLLEKEGISMQTGAELRKVEFVEGSKRLTIVSGGHEERQIEVDELLIASGRKPALASLHLSTAGVKEGKKGIEVDKTLRTSAPHIWAAGDVTGGYQFTHVADAQGKLAAHNAFSSQPQTFEDRVIPWVTFTDPPLAHVGKTEEQLRQEQVQYEATQMKFDAVERAITKGTTEGLVKLLVDSQGEILGGHVLGDNGDDLLAPIILAMQTHTSVETLAKTIFPYPTLSEAVRWAASRFVSQQEGT</sequence>
<feature type="domain" description="Pyridine nucleotide-disulphide oxidoreductase dimerisation" evidence="7">
    <location>
        <begin position="346"/>
        <end position="454"/>
    </location>
</feature>
<feature type="binding site" evidence="5">
    <location>
        <position position="271"/>
    </location>
    <ligand>
        <name>NAD(+)</name>
        <dbReference type="ChEBI" id="CHEBI:57540"/>
    </ligand>
</feature>
<accession>A0A8J3MZL3</accession>
<keyword evidence="4" id="KW-0560">Oxidoreductase</keyword>
<dbReference type="SUPFAM" id="SSF55424">
    <property type="entry name" value="FAD/NAD-linked reductases, dimerisation (C-terminal) domain"/>
    <property type="match status" value="1"/>
</dbReference>
<dbReference type="Pfam" id="PF07992">
    <property type="entry name" value="Pyr_redox_2"/>
    <property type="match status" value="1"/>
</dbReference>
<comment type="caution">
    <text evidence="9">The sequence shown here is derived from an EMBL/GenBank/DDBJ whole genome shotgun (WGS) entry which is preliminary data.</text>
</comment>
<dbReference type="InterPro" id="IPR001100">
    <property type="entry name" value="Pyr_nuc-diS_OxRdtase"/>
</dbReference>
<evidence type="ECO:0000256" key="4">
    <source>
        <dbReference type="ARBA" id="ARBA00023002"/>
    </source>
</evidence>
<dbReference type="PANTHER" id="PTHR43014">
    <property type="entry name" value="MERCURIC REDUCTASE"/>
    <property type="match status" value="1"/>
</dbReference>